<dbReference type="Gene3D" id="3.40.50.2000">
    <property type="entry name" value="Glycogen Phosphorylase B"/>
    <property type="match status" value="1"/>
</dbReference>
<name>A0A6A7RVI1_9PROT</name>
<sequence>MGRAFGQLRATVASIPLARPIWRGLKKIVFGKVPFFQLEKPHQVEDQLSRPCDPDSVAVLDERRASDKHAKFFSNKLKAIGEYSSLEGMHPDLIVANDLDCLVLANMLFKGVKVVFDAHEYAPLEYNSSDDYWVNHEQPARIWACERFLPDLSGMSTVCLGIASEFKRNFNIPCAIHVVTNSPLFESISPRQTGSTIKLVHHGIGAPIRKIELMAETVKLLDDRFELYLILVNGDPDYIKRLKSKYSDCSNIHFWPPVPMPDIAKFISQFDIGFFILEPEIFNYEWALPNKFFEFIQGRLGIAVGPSPEMARIVRDHGLGIISPDFTAESMATALSLLSPQDIDEYKHNSDRCAKSFSAESNRETMLAIVRRALLSNALKEGD</sequence>
<dbReference type="EMBL" id="PDHS01000321">
    <property type="protein sequence ID" value="MQM31458.1"/>
    <property type="molecule type" value="Genomic_DNA"/>
</dbReference>
<proteinExistence type="predicted"/>
<evidence type="ECO:0008006" key="3">
    <source>
        <dbReference type="Google" id="ProtNLM"/>
    </source>
</evidence>
<dbReference type="SUPFAM" id="SSF53756">
    <property type="entry name" value="UDP-Glycosyltransferase/glycogen phosphorylase"/>
    <property type="match status" value="1"/>
</dbReference>
<dbReference type="Proteomes" id="UP000342300">
    <property type="component" value="Unassembled WGS sequence"/>
</dbReference>
<evidence type="ECO:0000313" key="1">
    <source>
        <dbReference type="EMBL" id="MQM31458.1"/>
    </source>
</evidence>
<protein>
    <recommendedName>
        <fullName evidence="3">Glycosyltransferase</fullName>
    </recommendedName>
</protein>
<accession>A0A6A7RVI1</accession>
<gene>
    <name evidence="1" type="ORF">CRU78_13420</name>
</gene>
<evidence type="ECO:0000313" key="2">
    <source>
        <dbReference type="Proteomes" id="UP000342300"/>
    </source>
</evidence>
<comment type="caution">
    <text evidence="1">The sequence shown here is derived from an EMBL/GenBank/DDBJ whole genome shotgun (WGS) entry which is preliminary data.</text>
</comment>
<organism evidence="1 2">
    <name type="scientific">Candidatus Accumulibacter phosphatis</name>
    <dbReference type="NCBI Taxonomy" id="327160"/>
    <lineage>
        <taxon>Bacteria</taxon>
        <taxon>Pseudomonadati</taxon>
        <taxon>Pseudomonadota</taxon>
        <taxon>Betaproteobacteria</taxon>
        <taxon>Candidatus Accumulibacter</taxon>
    </lineage>
</organism>
<reference evidence="1 2" key="1">
    <citation type="submission" date="2017-09" db="EMBL/GenBank/DDBJ databases">
        <title>Metagenomic Analysis Reveals Denitrifying Candidatus Accumulibacter and Flanking Population as a Source of N2O.</title>
        <authorList>
            <person name="Gao H."/>
            <person name="Mao Y."/>
            <person name="Zhao X."/>
            <person name="Liu W.-T."/>
            <person name="Zhang T."/>
            <person name="Wells G."/>
        </authorList>
    </citation>
    <scope>NUCLEOTIDE SEQUENCE [LARGE SCALE GENOMIC DNA]</scope>
    <source>
        <strain evidence="1">CANDO_2_IC</strain>
    </source>
</reference>
<dbReference type="AlphaFoldDB" id="A0A6A7RVI1"/>